<keyword evidence="3" id="KW-1185">Reference proteome</keyword>
<feature type="compositionally biased region" description="Basic and acidic residues" evidence="1">
    <location>
        <begin position="1"/>
        <end position="21"/>
    </location>
</feature>
<dbReference type="AlphaFoldDB" id="A0A3G1KVB3"/>
<organism evidence="2 3">
    <name type="scientific">Formimonas warabiya</name>
    <dbReference type="NCBI Taxonomy" id="1761012"/>
    <lineage>
        <taxon>Bacteria</taxon>
        <taxon>Bacillati</taxon>
        <taxon>Bacillota</taxon>
        <taxon>Clostridia</taxon>
        <taxon>Eubacteriales</taxon>
        <taxon>Peptococcaceae</taxon>
        <taxon>Candidatus Formimonas</taxon>
    </lineage>
</organism>
<accession>A0A3G1KVB3</accession>
<reference evidence="2 3" key="1">
    <citation type="submission" date="2016-10" db="EMBL/GenBank/DDBJ databases">
        <title>Complete Genome Sequence of Peptococcaceae strain DCMF.</title>
        <authorList>
            <person name="Edwards R.J."/>
            <person name="Holland S.I."/>
            <person name="Deshpande N.P."/>
            <person name="Wong Y.K."/>
            <person name="Ertan H."/>
            <person name="Manefield M."/>
            <person name="Russell T.L."/>
            <person name="Lee M.J."/>
        </authorList>
    </citation>
    <scope>NUCLEOTIDE SEQUENCE [LARGE SCALE GENOMIC DNA]</scope>
    <source>
        <strain evidence="2 3">DCMF</strain>
    </source>
</reference>
<evidence type="ECO:0000313" key="3">
    <source>
        <dbReference type="Proteomes" id="UP000323521"/>
    </source>
</evidence>
<name>A0A3G1KVB3_FORW1</name>
<evidence type="ECO:0000256" key="1">
    <source>
        <dbReference type="SAM" id="MobiDB-lite"/>
    </source>
</evidence>
<sequence length="81" mass="9079">MSGDTPFKKLDARSQRQEKEAKVRKKAQTSCFLHLTSCLLYRGMSPINTYAVVPENMKISSVYLADKPHILSCNIAFGGEK</sequence>
<dbReference type="EMBL" id="CP017634">
    <property type="protein sequence ID" value="ATW26389.1"/>
    <property type="molecule type" value="Genomic_DNA"/>
</dbReference>
<gene>
    <name evidence="2" type="ORF">DCMF_17955</name>
</gene>
<dbReference type="KEGG" id="fwa:DCMF_17955"/>
<protein>
    <submittedName>
        <fullName evidence="2">Uncharacterized protein</fullName>
    </submittedName>
</protein>
<proteinExistence type="predicted"/>
<evidence type="ECO:0000313" key="2">
    <source>
        <dbReference type="EMBL" id="ATW26389.1"/>
    </source>
</evidence>
<feature type="region of interest" description="Disordered" evidence="1">
    <location>
        <begin position="1"/>
        <end position="22"/>
    </location>
</feature>
<dbReference type="Proteomes" id="UP000323521">
    <property type="component" value="Chromosome"/>
</dbReference>